<comment type="caution">
    <text evidence="1">The sequence shown here is derived from an EMBL/GenBank/DDBJ whole genome shotgun (WGS) entry which is preliminary data.</text>
</comment>
<evidence type="ECO:0000313" key="2">
    <source>
        <dbReference type="Proteomes" id="UP001267290"/>
    </source>
</evidence>
<dbReference type="RefSeq" id="WP_310224385.1">
    <property type="nucleotide sequence ID" value="NZ_JAVDSB010000001.1"/>
</dbReference>
<sequence>MDKEAKLVVLSFFVVAAGGVGLRFGTLARGEILGRARMKADEIHEKFELRQQYVAFWMLQLEKFELRHQFAAF</sequence>
<dbReference type="Proteomes" id="UP001267290">
    <property type="component" value="Unassembled WGS sequence"/>
</dbReference>
<evidence type="ECO:0000313" key="1">
    <source>
        <dbReference type="EMBL" id="MDR6550018.1"/>
    </source>
</evidence>
<dbReference type="EMBL" id="JAVDSB010000001">
    <property type="protein sequence ID" value="MDR6550018.1"/>
    <property type="molecule type" value="Genomic_DNA"/>
</dbReference>
<protein>
    <submittedName>
        <fullName evidence="1">Uncharacterized protein</fullName>
    </submittedName>
</protein>
<name>A0ABU1NRG9_9BACL</name>
<accession>A0ABU1NRG9</accession>
<keyword evidence="2" id="KW-1185">Reference proteome</keyword>
<proteinExistence type="predicted"/>
<reference evidence="1 2" key="1">
    <citation type="submission" date="2023-07" db="EMBL/GenBank/DDBJ databases">
        <title>Sorghum-associated microbial communities from plants grown in Nebraska, USA.</title>
        <authorList>
            <person name="Schachtman D."/>
        </authorList>
    </citation>
    <scope>NUCLEOTIDE SEQUENCE [LARGE SCALE GENOMIC DNA]</scope>
    <source>
        <strain evidence="1 2">CC258</strain>
    </source>
</reference>
<organism evidence="1 2">
    <name type="scientific">Paenibacillus qinlingensis</name>
    <dbReference type="NCBI Taxonomy" id="1837343"/>
    <lineage>
        <taxon>Bacteria</taxon>
        <taxon>Bacillati</taxon>
        <taxon>Bacillota</taxon>
        <taxon>Bacilli</taxon>
        <taxon>Bacillales</taxon>
        <taxon>Paenibacillaceae</taxon>
        <taxon>Paenibacillus</taxon>
    </lineage>
</organism>
<gene>
    <name evidence="1" type="ORF">J2736_001201</name>
</gene>